<organism evidence="5 6">
    <name type="scientific">Cerrena zonata</name>
    <dbReference type="NCBI Taxonomy" id="2478898"/>
    <lineage>
        <taxon>Eukaryota</taxon>
        <taxon>Fungi</taxon>
        <taxon>Dikarya</taxon>
        <taxon>Basidiomycota</taxon>
        <taxon>Agaricomycotina</taxon>
        <taxon>Agaricomycetes</taxon>
        <taxon>Polyporales</taxon>
        <taxon>Cerrenaceae</taxon>
        <taxon>Cerrena</taxon>
    </lineage>
</organism>
<evidence type="ECO:0000256" key="2">
    <source>
        <dbReference type="ARBA" id="ARBA00022553"/>
    </source>
</evidence>
<evidence type="ECO:0000259" key="3">
    <source>
        <dbReference type="Pfam" id="PF00501"/>
    </source>
</evidence>
<keyword evidence="1" id="KW-0596">Phosphopantetheine</keyword>
<dbReference type="InterPro" id="IPR042099">
    <property type="entry name" value="ANL_N_sf"/>
</dbReference>
<dbReference type="SUPFAM" id="SSF51735">
    <property type="entry name" value="NAD(P)-binding Rossmann-fold domains"/>
    <property type="match status" value="1"/>
</dbReference>
<dbReference type="PROSITE" id="PS00455">
    <property type="entry name" value="AMP_BINDING"/>
    <property type="match status" value="1"/>
</dbReference>
<dbReference type="Proteomes" id="UP001385951">
    <property type="component" value="Unassembled WGS sequence"/>
</dbReference>
<keyword evidence="6" id="KW-1185">Reference proteome</keyword>
<dbReference type="InterPro" id="IPR013120">
    <property type="entry name" value="FAR_NAD-bd"/>
</dbReference>
<evidence type="ECO:0000313" key="6">
    <source>
        <dbReference type="Proteomes" id="UP001385951"/>
    </source>
</evidence>
<keyword evidence="2" id="KW-0597">Phosphoprotein</keyword>
<protein>
    <submittedName>
        <fullName evidence="5">Uncharacterized protein</fullName>
    </submittedName>
</protein>
<dbReference type="InterPro" id="IPR051414">
    <property type="entry name" value="Adenylate-forming_Reductase"/>
</dbReference>
<dbReference type="Pfam" id="PF07993">
    <property type="entry name" value="NAD_binding_4"/>
    <property type="match status" value="1"/>
</dbReference>
<feature type="domain" description="AMP-dependent synthetase/ligase" evidence="3">
    <location>
        <begin position="24"/>
        <end position="331"/>
    </location>
</feature>
<dbReference type="Gene3D" id="3.40.50.720">
    <property type="entry name" value="NAD(P)-binding Rossmann-like Domain"/>
    <property type="match status" value="1"/>
</dbReference>
<dbReference type="SUPFAM" id="SSF56801">
    <property type="entry name" value="Acetyl-CoA synthetase-like"/>
    <property type="match status" value="1"/>
</dbReference>
<evidence type="ECO:0000256" key="1">
    <source>
        <dbReference type="ARBA" id="ARBA00022450"/>
    </source>
</evidence>
<reference evidence="5 6" key="1">
    <citation type="submission" date="2022-09" db="EMBL/GenBank/DDBJ databases">
        <authorList>
            <person name="Palmer J.M."/>
        </authorList>
    </citation>
    <scope>NUCLEOTIDE SEQUENCE [LARGE SCALE GENOMIC DNA]</scope>
    <source>
        <strain evidence="5 6">DSM 7382</strain>
    </source>
</reference>
<comment type="caution">
    <text evidence="5">The sequence shown here is derived from an EMBL/GenBank/DDBJ whole genome shotgun (WGS) entry which is preliminary data.</text>
</comment>
<name>A0AAW0GC34_9APHY</name>
<dbReference type="PANTHER" id="PTHR43439">
    <property type="entry name" value="PHENYLACETATE-COENZYME A LIGASE"/>
    <property type="match status" value="1"/>
</dbReference>
<gene>
    <name evidence="5" type="ORF">QCA50_007793</name>
</gene>
<dbReference type="Pfam" id="PF00501">
    <property type="entry name" value="AMP-binding"/>
    <property type="match status" value="1"/>
</dbReference>
<feature type="domain" description="Thioester reductase (TE)" evidence="4">
    <location>
        <begin position="685"/>
        <end position="922"/>
    </location>
</feature>
<dbReference type="AlphaFoldDB" id="A0AAW0GC34"/>
<dbReference type="PANTHER" id="PTHR43439:SF2">
    <property type="entry name" value="ENZYME, PUTATIVE (JCVI)-RELATED"/>
    <property type="match status" value="1"/>
</dbReference>
<sequence length="1058" mass="114623">MADQLQYVPLDGSVNVLPGFVDFHAKHNPSKPWVKFPSFDNSQEATSVTFGELAKATHRIAHALRPGRTGNDGEVVAVFIHCDTLLYLALLAGLVRAGFVPFPHVPKKLTRSCLSAIQKILDSKNYDVKVDQLPSIRSVFPSLYPDATSTEVTEYPASSTPSGPNDVTLILHSSGSTGFPKPIPQTNKTMLQWCQVPVVAAYRGKNIGQGGAMLPTFHTMGVFDQLYAPLATGEFVGIYTPQEPAPPVVPNPQNLLEVVKVAGCMSVAVVPAFLEAWAQSPAAIRHLASMTVVMFAGGPLSDVNGEKLVKAGVRLNSIYGGTEFGAPSGLFDTDDSQGPDADVKTTADWAWFSFTDMVNLRWVDQGDGTFELHFLTCETHQPAIENLPDVKGYATADLFTPHPKKKGLWKIVGRTDDVIVLGSGEKVVPIPQEGYIGSLPFIAGVVMFGRGKNQVGVLIEPKPEHAIDPQDEKALIEFRNKIWPHVEEANKLGPTFARIFKEMIIVTDPAKPFPRAGKGTVQRKGALMAYATEIEHLYDIVEKSSGREGITPPASWSVADIEQWLAHHAASINNDITPKPDIDLFEQGFDSLSATFLRNRIIGGLQASSDSNTIRAANEIEQQFIFVHPTLQRLSAAIASLVDPSSAIVQGKARIGDLIAKYSANFPKSQFSGKATPTSDFVVLLTGSTGSLGAHILASLLEEPKVSKVYTLNRGDNVVDRQRQSFLDKNLSPEILSSQKLVQLSADFIRDDLGLDHKILDEIKSSATHFIHNAWKVDFNLALSSFESHIANTRKLIDLITTFSKNVKLLFTSSISIATGWDNGKGPVPETIIDNEEILSKIGRGYESGKFVVEHILARVKQSGVLDATTLRVGQISGSAQTGAWNTSEWIPSIIKSGITLQSLPALEGMASWIPMDTTARTVVDVIVSQSKLLDVVNIVHPHPVTWNSVFSTVGSIAGSNGQAIPVIPFDTWLAKVEAVAPNATAKDFEQIPALKLIPFFRNFSVESSHSTTESGGAASFSTAGSQQVSLALKGAPQIDDKQVALWLSYWKSQGFLH</sequence>
<dbReference type="Gene3D" id="3.40.50.12780">
    <property type="entry name" value="N-terminal domain of ligase-like"/>
    <property type="match status" value="1"/>
</dbReference>
<accession>A0AAW0GC34</accession>
<evidence type="ECO:0000313" key="5">
    <source>
        <dbReference type="EMBL" id="KAK7689102.1"/>
    </source>
</evidence>
<dbReference type="InterPro" id="IPR036291">
    <property type="entry name" value="NAD(P)-bd_dom_sf"/>
</dbReference>
<dbReference type="InterPro" id="IPR020845">
    <property type="entry name" value="AMP-binding_CS"/>
</dbReference>
<dbReference type="EMBL" id="JASBNA010000009">
    <property type="protein sequence ID" value="KAK7689102.1"/>
    <property type="molecule type" value="Genomic_DNA"/>
</dbReference>
<dbReference type="InterPro" id="IPR000873">
    <property type="entry name" value="AMP-dep_synth/lig_dom"/>
</dbReference>
<evidence type="ECO:0000259" key="4">
    <source>
        <dbReference type="Pfam" id="PF07993"/>
    </source>
</evidence>
<dbReference type="Pfam" id="PF23562">
    <property type="entry name" value="AMP-binding_C_3"/>
    <property type="match status" value="1"/>
</dbReference>
<proteinExistence type="predicted"/>